<keyword evidence="3" id="KW-1185">Reference proteome</keyword>
<feature type="transmembrane region" description="Helical" evidence="1">
    <location>
        <begin position="176"/>
        <end position="197"/>
    </location>
</feature>
<gene>
    <name evidence="2" type="ORF">Z959_01145</name>
</gene>
<evidence type="ECO:0000313" key="2">
    <source>
        <dbReference type="EMBL" id="KEI14848.1"/>
    </source>
</evidence>
<accession>A0AA40IT37</accession>
<feature type="transmembrane region" description="Helical" evidence="1">
    <location>
        <begin position="312"/>
        <end position="329"/>
    </location>
</feature>
<evidence type="ECO:0000256" key="1">
    <source>
        <dbReference type="SAM" id="Phobius"/>
    </source>
</evidence>
<keyword evidence="1" id="KW-0812">Transmembrane</keyword>
<reference evidence="2 3" key="1">
    <citation type="submission" date="2014-02" db="EMBL/GenBank/DDBJ databases">
        <title>Plasmidome dynamics in the species complex Clostridium novyi sensu lato converts strains of independent lineages into distinctly different pathogens.</title>
        <authorList>
            <person name="Skarin H."/>
            <person name="Segerman B."/>
        </authorList>
    </citation>
    <scope>NUCLEOTIDE SEQUENCE [LARGE SCALE GENOMIC DNA]</scope>
    <source>
        <strain evidence="2 3">ATCC 27606</strain>
    </source>
</reference>
<protein>
    <submittedName>
        <fullName evidence="2">Membrane protein</fullName>
    </submittedName>
</protein>
<feature type="transmembrane region" description="Helical" evidence="1">
    <location>
        <begin position="230"/>
        <end position="258"/>
    </location>
</feature>
<comment type="caution">
    <text evidence="2">The sequence shown here is derived from an EMBL/GenBank/DDBJ whole genome shotgun (WGS) entry which is preliminary data.</text>
</comment>
<proteinExistence type="predicted"/>
<sequence>MFSEMKKFYKNTAIIISLVLALIFAIGIPMLFISDYTSYDYSTGKEVVIKGVKGLNYRKEQMQKVSGILSIDKLNKVLDFYKAQSKGDDAYFKMEDRYPEISSFLDDAYASSGSEDTFDVSTIPNANNFYKRNIEKVKEKMDLFDENDIPLTVRGEILNRAASISKPYNIQFVDQWVILIKSLLLVYIFIIVSGILISNQLFSLEKENNMDIILNSAGRKRLVNIGFKKIFSMIIYLTLEFIVCTTISVTIIIGMFGVTGWNSQIQTLPGFFTTIYSWSIGKMFIYHFIIAWICILSIALIGALINSILQKTYASLIVSSLLVIPPMFLKNNSLVLANVRKYLQVQPINGISIVSFIKNLFMYQLGNCKVLVSCVIVVISIMYLIMCIILSPIVFSKRINKNA</sequence>
<keyword evidence="1" id="KW-0472">Membrane</keyword>
<dbReference type="AlphaFoldDB" id="A0AA40IT37"/>
<organism evidence="2 3">
    <name type="scientific">Clostridium novyi B str. ATCC 27606</name>
    <dbReference type="NCBI Taxonomy" id="1443123"/>
    <lineage>
        <taxon>Bacteria</taxon>
        <taxon>Bacillati</taxon>
        <taxon>Bacillota</taxon>
        <taxon>Clostridia</taxon>
        <taxon>Eubacteriales</taxon>
        <taxon>Clostridiaceae</taxon>
        <taxon>Clostridium</taxon>
    </lineage>
</organism>
<keyword evidence="1" id="KW-1133">Transmembrane helix</keyword>
<feature type="transmembrane region" description="Helical" evidence="1">
    <location>
        <begin position="370"/>
        <end position="395"/>
    </location>
</feature>
<dbReference type="Proteomes" id="UP000027770">
    <property type="component" value="Unassembled WGS sequence"/>
</dbReference>
<evidence type="ECO:0000313" key="3">
    <source>
        <dbReference type="Proteomes" id="UP000027770"/>
    </source>
</evidence>
<name>A0AA40IT37_CLONO</name>
<feature type="transmembrane region" description="Helical" evidence="1">
    <location>
        <begin position="284"/>
        <end position="305"/>
    </location>
</feature>
<dbReference type="EMBL" id="JENW01000112">
    <property type="protein sequence ID" value="KEI14848.1"/>
    <property type="molecule type" value="Genomic_DNA"/>
</dbReference>
<feature type="transmembrane region" description="Helical" evidence="1">
    <location>
        <begin position="12"/>
        <end position="33"/>
    </location>
</feature>
<dbReference type="RefSeq" id="WP_039220551.1">
    <property type="nucleotide sequence ID" value="NZ_JENW01000112.1"/>
</dbReference>